<dbReference type="InterPro" id="IPR036291">
    <property type="entry name" value="NAD(P)-bd_dom_sf"/>
</dbReference>
<dbReference type="CDD" id="cd08276">
    <property type="entry name" value="MDR7"/>
    <property type="match status" value="1"/>
</dbReference>
<dbReference type="InterPro" id="IPR020843">
    <property type="entry name" value="ER"/>
</dbReference>
<feature type="domain" description="Enoyl reductase (ER)" evidence="1">
    <location>
        <begin position="10"/>
        <end position="333"/>
    </location>
</feature>
<dbReference type="InterPro" id="IPR052711">
    <property type="entry name" value="Zinc_ADH-like"/>
</dbReference>
<dbReference type="Proteomes" id="UP000254919">
    <property type="component" value="Unassembled WGS sequence"/>
</dbReference>
<dbReference type="Pfam" id="PF00107">
    <property type="entry name" value="ADH_zinc_N"/>
    <property type="match status" value="1"/>
</dbReference>
<dbReference type="AlphaFoldDB" id="A0A379N2C1"/>
<gene>
    <name evidence="2" type="primary">adhT_2</name>
    <name evidence="2" type="ORF">NCTC13291_02847</name>
</gene>
<dbReference type="Gene3D" id="3.40.50.720">
    <property type="entry name" value="NAD(P)-binding Rossmann-like Domain"/>
    <property type="match status" value="1"/>
</dbReference>
<dbReference type="EC" id="1.1.1.1" evidence="2"/>
<accession>A0A379N2C1</accession>
<proteinExistence type="predicted"/>
<dbReference type="SMART" id="SM00829">
    <property type="entry name" value="PKS_ER"/>
    <property type="match status" value="1"/>
</dbReference>
<dbReference type="GeneID" id="99633886"/>
<dbReference type="InterPro" id="IPR013154">
    <property type="entry name" value="ADH-like_N"/>
</dbReference>
<sequence>MRAYHLPKAGAIEDLTLTALETPRPARRQVLVRMRAASLNYRDLLVATGRYGKAEVRPGLVPLSDGAGEVAAVGPDVTRVKEGDRVAGIFMQGWIAGPPDESYRATALGGSIDGVLAEYVLFEEEGLVHLPEHLSFEEGACLPCAGVTAWNALTALRPVGPEQTVLLLGTGGVSIFALQLAHAAGARVIVTSSSDEKLARAKELGAAEGVNYRTHPDWEKEVWALTGKRGVDHVVEVGGAGTLPKSIAASRVGGAVHLIGVLTGGQIDPLPVMQKAIDLRGVFVGSREMFEAMNRAVAFHRIQPVIDRVFPFEEAQAAYRHLESQAHLGKVVIRFA</sequence>
<dbReference type="SUPFAM" id="SSF50129">
    <property type="entry name" value="GroES-like"/>
    <property type="match status" value="1"/>
</dbReference>
<evidence type="ECO:0000313" key="2">
    <source>
        <dbReference type="EMBL" id="SUE41268.1"/>
    </source>
</evidence>
<keyword evidence="2" id="KW-0560">Oxidoreductase</keyword>
<dbReference type="Pfam" id="PF08240">
    <property type="entry name" value="ADH_N"/>
    <property type="match status" value="1"/>
</dbReference>
<name>A0A379N2C1_9PROT</name>
<dbReference type="Gene3D" id="3.90.180.10">
    <property type="entry name" value="Medium-chain alcohol dehydrogenases, catalytic domain"/>
    <property type="match status" value="1"/>
</dbReference>
<reference evidence="2 3" key="1">
    <citation type="submission" date="2018-06" db="EMBL/GenBank/DDBJ databases">
        <authorList>
            <consortium name="Pathogen Informatics"/>
            <person name="Doyle S."/>
        </authorList>
    </citation>
    <scope>NUCLEOTIDE SEQUENCE [LARGE SCALE GENOMIC DNA]</scope>
    <source>
        <strain evidence="2 3">NCTC13291</strain>
    </source>
</reference>
<organism evidence="2 3">
    <name type="scientific">Roseomonas mucosa</name>
    <dbReference type="NCBI Taxonomy" id="207340"/>
    <lineage>
        <taxon>Bacteria</taxon>
        <taxon>Pseudomonadati</taxon>
        <taxon>Pseudomonadota</taxon>
        <taxon>Alphaproteobacteria</taxon>
        <taxon>Acetobacterales</taxon>
        <taxon>Roseomonadaceae</taxon>
        <taxon>Roseomonas</taxon>
    </lineage>
</organism>
<dbReference type="InterPro" id="IPR011032">
    <property type="entry name" value="GroES-like_sf"/>
</dbReference>
<dbReference type="EMBL" id="UGVN01000001">
    <property type="protein sequence ID" value="SUE41268.1"/>
    <property type="molecule type" value="Genomic_DNA"/>
</dbReference>
<dbReference type="PANTHER" id="PTHR45033:SF2">
    <property type="entry name" value="ZINC-TYPE ALCOHOL DEHYDROGENASE-LIKE PROTEIN C1773.06C"/>
    <property type="match status" value="1"/>
</dbReference>
<dbReference type="GO" id="GO:0004022">
    <property type="term" value="F:alcohol dehydrogenase (NAD+) activity"/>
    <property type="evidence" value="ECO:0007669"/>
    <property type="project" value="UniProtKB-EC"/>
</dbReference>
<dbReference type="InterPro" id="IPR013149">
    <property type="entry name" value="ADH-like_C"/>
</dbReference>
<protein>
    <submittedName>
        <fullName evidence="2">Alcohol dehydrogenase</fullName>
        <ecNumber evidence="2">1.1.1.1</ecNumber>
    </submittedName>
</protein>
<evidence type="ECO:0000259" key="1">
    <source>
        <dbReference type="SMART" id="SM00829"/>
    </source>
</evidence>
<dbReference type="SUPFAM" id="SSF51735">
    <property type="entry name" value="NAD(P)-binding Rossmann-fold domains"/>
    <property type="match status" value="1"/>
</dbReference>
<evidence type="ECO:0000313" key="3">
    <source>
        <dbReference type="Proteomes" id="UP000254919"/>
    </source>
</evidence>
<dbReference type="RefSeq" id="WP_019462603.1">
    <property type="nucleotide sequence ID" value="NZ_AP031462.1"/>
</dbReference>
<dbReference type="PANTHER" id="PTHR45033">
    <property type="match status" value="1"/>
</dbReference>